<keyword evidence="1 5" id="KW-0418">Kinase</keyword>
<evidence type="ECO:0000313" key="5">
    <source>
        <dbReference type="EMBL" id="MBU3877765.1"/>
    </source>
</evidence>
<dbReference type="PANTHER" id="PTHR34220">
    <property type="entry name" value="SENSOR HISTIDINE KINASE YPDA"/>
    <property type="match status" value="1"/>
</dbReference>
<feature type="domain" description="HAMP" evidence="4">
    <location>
        <begin position="328"/>
        <end position="381"/>
    </location>
</feature>
<dbReference type="Pfam" id="PF02518">
    <property type="entry name" value="HATPase_c"/>
    <property type="match status" value="1"/>
</dbReference>
<dbReference type="InterPro" id="IPR003594">
    <property type="entry name" value="HATPase_dom"/>
</dbReference>
<dbReference type="GO" id="GO:0016301">
    <property type="term" value="F:kinase activity"/>
    <property type="evidence" value="ECO:0007669"/>
    <property type="project" value="UniProtKB-KW"/>
</dbReference>
<keyword evidence="6" id="KW-1185">Reference proteome</keyword>
<keyword evidence="3" id="KW-1133">Transmembrane helix</keyword>
<reference evidence="5 6" key="1">
    <citation type="submission" date="2021-06" db="EMBL/GenBank/DDBJ databases">
        <title>Faecalicatena sp. nov. isolated from porcine feces.</title>
        <authorList>
            <person name="Oh B.S."/>
            <person name="Lee J.H."/>
        </authorList>
    </citation>
    <scope>NUCLEOTIDE SEQUENCE [LARGE SCALE GENOMIC DNA]</scope>
    <source>
        <strain evidence="5 6">AGMB00832</strain>
    </source>
</reference>
<comment type="caution">
    <text evidence="5">The sequence shown here is derived from an EMBL/GenBank/DDBJ whole genome shotgun (WGS) entry which is preliminary data.</text>
</comment>
<dbReference type="PROSITE" id="PS50885">
    <property type="entry name" value="HAMP"/>
    <property type="match status" value="1"/>
</dbReference>
<accession>A0ABS6D919</accession>
<keyword evidence="3" id="KW-0472">Membrane</keyword>
<dbReference type="PANTHER" id="PTHR34220:SF7">
    <property type="entry name" value="SENSOR HISTIDINE KINASE YPDA"/>
    <property type="match status" value="1"/>
</dbReference>
<evidence type="ECO:0000256" key="3">
    <source>
        <dbReference type="SAM" id="Phobius"/>
    </source>
</evidence>
<evidence type="ECO:0000256" key="2">
    <source>
        <dbReference type="SAM" id="MobiDB-lite"/>
    </source>
</evidence>
<dbReference type="InterPro" id="IPR003660">
    <property type="entry name" value="HAMP_dom"/>
</dbReference>
<proteinExistence type="predicted"/>
<dbReference type="Proteomes" id="UP000723714">
    <property type="component" value="Unassembled WGS sequence"/>
</dbReference>
<feature type="transmembrane region" description="Helical" evidence="3">
    <location>
        <begin position="303"/>
        <end position="324"/>
    </location>
</feature>
<dbReference type="RefSeq" id="WP_216244384.1">
    <property type="nucleotide sequence ID" value="NZ_JABACJ020000022.1"/>
</dbReference>
<keyword evidence="3" id="KW-0812">Transmembrane</keyword>
<dbReference type="SMART" id="SM00304">
    <property type="entry name" value="HAMP"/>
    <property type="match status" value="1"/>
</dbReference>
<evidence type="ECO:0000259" key="4">
    <source>
        <dbReference type="PROSITE" id="PS50885"/>
    </source>
</evidence>
<protein>
    <submittedName>
        <fullName evidence="5">Histidine kinase</fullName>
    </submittedName>
</protein>
<name>A0ABS6D919_9FIRM</name>
<dbReference type="InterPro" id="IPR050640">
    <property type="entry name" value="Bact_2-comp_sensor_kinase"/>
</dbReference>
<dbReference type="InterPro" id="IPR010559">
    <property type="entry name" value="Sig_transdc_His_kin_internal"/>
</dbReference>
<feature type="transmembrane region" description="Helical" evidence="3">
    <location>
        <begin position="20"/>
        <end position="39"/>
    </location>
</feature>
<organism evidence="5 6">
    <name type="scientific">Faecalicatena faecalis</name>
    <dbReference type="NCBI Taxonomy" id="2726362"/>
    <lineage>
        <taxon>Bacteria</taxon>
        <taxon>Bacillati</taxon>
        <taxon>Bacillota</taxon>
        <taxon>Clostridia</taxon>
        <taxon>Lachnospirales</taxon>
        <taxon>Lachnospiraceae</taxon>
        <taxon>Faecalicatena</taxon>
    </lineage>
</organism>
<gene>
    <name evidence="5" type="ORF">HGO97_018330</name>
</gene>
<dbReference type="EMBL" id="JABACJ020000022">
    <property type="protein sequence ID" value="MBU3877765.1"/>
    <property type="molecule type" value="Genomic_DNA"/>
</dbReference>
<evidence type="ECO:0000313" key="6">
    <source>
        <dbReference type="Proteomes" id="UP000723714"/>
    </source>
</evidence>
<sequence length="628" mass="70919">MTKYYTDDMGLRKKLTISHLVVVIIPLILVSIFLYSSFYDMVIKNMIASEQTLSVQTSDTLKATISQAAYAANSILDSQVTRELFGEEGDLSVVESVDGQKIVNYYQTILAMIDGELITDIRIYYDAPYTRLSDFNMLETPVFQPLEKMTSSYWYGILSTTADSALFCPSLYLSLTEIRENGELAYITRVPYGEGKGDAAFIAVYFSKDKIQNILSQNITVNDSAAYILNEKSTLIAASDAALTGEYFTELDRIKELTQTENNFVTAPFLEQKLYLGYHVIDNSDWYMISVIPSSTVMQKGKVLIFEFLGLYLVVVILAFIVAYRLSGSIVKRISAVVKQMQKVKLNRPERIQAVQETQDEIGGLVHTYNYMTDEINTLMEQQERTAKELRLTEFAALQAQINPHFLYNSLDMINWHTQKGEKEEAAKAIQALSKFYKLTLSKKNAAVTMAVELEHVSLYVELQNMRYDDKIELLIDIPPDMLGCMIPRLTFQPIVENAILHGIMRKPEKEGNIVITGWREGTDLVYLISDDGVGMEQEVLNQILTGEGKSSKGTRIGVYNTHRRLQLLYGESYGLTYESTVHQGTDVYIRIPEMGADYEEYHTMESTDSSLPGSSGDAADNGMQQER</sequence>
<evidence type="ECO:0000256" key="1">
    <source>
        <dbReference type="ARBA" id="ARBA00022777"/>
    </source>
</evidence>
<keyword evidence="1 5" id="KW-0808">Transferase</keyword>
<feature type="region of interest" description="Disordered" evidence="2">
    <location>
        <begin position="604"/>
        <end position="628"/>
    </location>
</feature>
<dbReference type="Pfam" id="PF06580">
    <property type="entry name" value="His_kinase"/>
    <property type="match status" value="1"/>
</dbReference>